<name>A0A926L3F1_9ACTN</name>
<reference evidence="2" key="1">
    <citation type="submission" date="2020-09" db="EMBL/GenBank/DDBJ databases">
        <title>Streptomyces grisecoloratus sp. nov., isolated from cotton soil.</title>
        <authorList>
            <person name="Xing L."/>
        </authorList>
    </citation>
    <scope>NUCLEOTIDE SEQUENCE</scope>
    <source>
        <strain evidence="2">TRM S81-3</strain>
    </source>
</reference>
<keyword evidence="1" id="KW-1133">Transmembrane helix</keyword>
<keyword evidence="1" id="KW-0472">Membrane</keyword>
<proteinExistence type="predicted"/>
<accession>A0A926L3F1</accession>
<sequence>MPFLLLALVGVVTAVALVGHGAQTLARRAPGPAAAGRPGAGLRALAGFAGAAAVVLYAWGALCVAGAVMSAEDGGAGSSPMPPCRTAGNPELSARVVDYSVSYPPLRFRCETSDGDGYASDEVPGWVNPAVAALALAAVGGAVAAGYANGACRASSSRSQVSKSERPDS</sequence>
<dbReference type="AlphaFoldDB" id="A0A926L3F1"/>
<organism evidence="2 3">
    <name type="scientific">Streptomyces griseicoloratus</name>
    <dbReference type="NCBI Taxonomy" id="2752516"/>
    <lineage>
        <taxon>Bacteria</taxon>
        <taxon>Bacillati</taxon>
        <taxon>Actinomycetota</taxon>
        <taxon>Actinomycetes</taxon>
        <taxon>Kitasatosporales</taxon>
        <taxon>Streptomycetaceae</taxon>
        <taxon>Streptomyces</taxon>
    </lineage>
</organism>
<keyword evidence="3" id="KW-1185">Reference proteome</keyword>
<dbReference type="Proteomes" id="UP000621210">
    <property type="component" value="Unassembled WGS sequence"/>
</dbReference>
<protein>
    <submittedName>
        <fullName evidence="2">Uncharacterized protein</fullName>
    </submittedName>
</protein>
<evidence type="ECO:0000313" key="3">
    <source>
        <dbReference type="Proteomes" id="UP000621210"/>
    </source>
</evidence>
<reference evidence="2" key="2">
    <citation type="submission" date="2020-09" db="EMBL/GenBank/DDBJ databases">
        <authorList>
            <person name="Luo X."/>
        </authorList>
    </citation>
    <scope>NUCLEOTIDE SEQUENCE</scope>
    <source>
        <strain evidence="2">TRM S81-3</strain>
    </source>
</reference>
<keyword evidence="1" id="KW-0812">Transmembrane</keyword>
<comment type="caution">
    <text evidence="2">The sequence shown here is derived from an EMBL/GenBank/DDBJ whole genome shotgun (WGS) entry which is preliminary data.</text>
</comment>
<feature type="transmembrane region" description="Helical" evidence="1">
    <location>
        <begin position="45"/>
        <end position="71"/>
    </location>
</feature>
<evidence type="ECO:0000313" key="2">
    <source>
        <dbReference type="EMBL" id="MBD0420916.1"/>
    </source>
</evidence>
<dbReference type="EMBL" id="JACVQF010000191">
    <property type="protein sequence ID" value="MBD0420916.1"/>
    <property type="molecule type" value="Genomic_DNA"/>
</dbReference>
<evidence type="ECO:0000256" key="1">
    <source>
        <dbReference type="SAM" id="Phobius"/>
    </source>
</evidence>
<gene>
    <name evidence="2" type="ORF">H0H10_17480</name>
</gene>